<keyword evidence="1" id="KW-0479">Metal-binding</keyword>
<feature type="binding site" evidence="1">
    <location>
        <position position="341"/>
    </location>
    <ligand>
        <name>Zn(2+)</name>
        <dbReference type="ChEBI" id="CHEBI:29105"/>
        <note>catalytic</note>
    </ligand>
</feature>
<reference evidence="4" key="1">
    <citation type="journal article" date="2019" name="bioRxiv">
        <title>The Genome of the Zebra Mussel, Dreissena polymorpha: A Resource for Invasive Species Research.</title>
        <authorList>
            <person name="McCartney M.A."/>
            <person name="Auch B."/>
            <person name="Kono T."/>
            <person name="Mallez S."/>
            <person name="Zhang Y."/>
            <person name="Obille A."/>
            <person name="Becker A."/>
            <person name="Abrahante J.E."/>
            <person name="Garbe J."/>
            <person name="Badalamenti J.P."/>
            <person name="Herman A."/>
            <person name="Mangelson H."/>
            <person name="Liachko I."/>
            <person name="Sullivan S."/>
            <person name="Sone E.D."/>
            <person name="Koren S."/>
            <person name="Silverstein K.A.T."/>
            <person name="Beckman K.B."/>
            <person name="Gohl D.M."/>
        </authorList>
    </citation>
    <scope>NUCLEOTIDE SEQUENCE</scope>
    <source>
        <strain evidence="4">Duluth1</strain>
        <tissue evidence="4">Whole animal</tissue>
    </source>
</reference>
<dbReference type="Gene3D" id="3.40.390.10">
    <property type="entry name" value="Collagenase (Catalytic Domain)"/>
    <property type="match status" value="1"/>
</dbReference>
<keyword evidence="1" id="KW-0862">Zinc</keyword>
<comment type="caution">
    <text evidence="1">Lacks conserved residue(s) required for the propagation of feature annotation.</text>
</comment>
<protein>
    <recommendedName>
        <fullName evidence="3">Peptidase M12B domain-containing protein</fullName>
    </recommendedName>
</protein>
<dbReference type="Pfam" id="PF13688">
    <property type="entry name" value="Reprolysin_5"/>
    <property type="match status" value="1"/>
</dbReference>
<name>A0A9D4N4D2_DREPO</name>
<evidence type="ECO:0000313" key="4">
    <source>
        <dbReference type="EMBL" id="KAH3889443.1"/>
    </source>
</evidence>
<gene>
    <name evidence="4" type="ORF">DPMN_013497</name>
</gene>
<evidence type="ECO:0000313" key="5">
    <source>
        <dbReference type="Proteomes" id="UP000828390"/>
    </source>
</evidence>
<dbReference type="PANTHER" id="PTHR11905">
    <property type="entry name" value="ADAM A DISINTEGRIN AND METALLOPROTEASE DOMAIN"/>
    <property type="match status" value="1"/>
</dbReference>
<dbReference type="EMBL" id="JAIWYP010000001">
    <property type="protein sequence ID" value="KAH3889443.1"/>
    <property type="molecule type" value="Genomic_DNA"/>
</dbReference>
<dbReference type="Proteomes" id="UP000828390">
    <property type="component" value="Unassembled WGS sequence"/>
</dbReference>
<dbReference type="InterPro" id="IPR024079">
    <property type="entry name" value="MetalloPept_cat_dom_sf"/>
</dbReference>
<sequence length="490" mass="53487">MEADRTIKSREQKEFRDNKLPETLDYDIDIEGFPVTTLELVLNTRMNVPEGEFGNERNGSRKSNRQRTKKVGIYTDKNGHGSFACEATKGNDWQLNCDLSGLVYFNTEACYIGGGVEEAECGNATTEGELLTFYPPDVERSKRSVATHHTADLLARGRRSILPSPGFKVVEMAFALDAAFMDQFYDRHPGNTAAAREEAEIFMALLANEMNVFYASVKEASNGALDLYVYPAAVVYPSYGSDFAWSANHKSGTTLLSGTAFDADLRAFFSSGFTSRQHEHAMALTGLDLLGSDGSSGLLGYAYVGTVCVNTQYKYSINEYTASNVAWVASHELGHALGSQHDQSTDCPAGRNVMSAYLFSPSSTTADTYSRFSTCSASQFITHLNSKTDCTAPNGFTDEQFRASFCSGLLGQRDNSLNYQCQQRTGYAGSTVCSGFSDFFVHVVILVVFRRSAATRDVTPTVKLRVEMQAVHAASDSDSCGMEPRAVLGG</sequence>
<dbReference type="GO" id="GO:0004222">
    <property type="term" value="F:metalloendopeptidase activity"/>
    <property type="evidence" value="ECO:0007669"/>
    <property type="project" value="InterPro"/>
</dbReference>
<evidence type="ECO:0000256" key="2">
    <source>
        <dbReference type="SAM" id="MobiDB-lite"/>
    </source>
</evidence>
<dbReference type="GO" id="GO:0046872">
    <property type="term" value="F:metal ion binding"/>
    <property type="evidence" value="ECO:0007669"/>
    <property type="project" value="UniProtKB-KW"/>
</dbReference>
<proteinExistence type="predicted"/>
<evidence type="ECO:0000259" key="3">
    <source>
        <dbReference type="PROSITE" id="PS50215"/>
    </source>
</evidence>
<feature type="active site" evidence="1">
    <location>
        <position position="332"/>
    </location>
</feature>
<accession>A0A9D4N4D2</accession>
<dbReference type="GO" id="GO:0006508">
    <property type="term" value="P:proteolysis"/>
    <property type="evidence" value="ECO:0007669"/>
    <property type="project" value="InterPro"/>
</dbReference>
<feature type="binding site" evidence="1">
    <location>
        <position position="331"/>
    </location>
    <ligand>
        <name>Zn(2+)</name>
        <dbReference type="ChEBI" id="CHEBI:29105"/>
        <note>catalytic</note>
    </ligand>
</feature>
<feature type="region of interest" description="Disordered" evidence="2">
    <location>
        <begin position="49"/>
        <end position="69"/>
    </location>
</feature>
<reference evidence="4" key="2">
    <citation type="submission" date="2020-11" db="EMBL/GenBank/DDBJ databases">
        <authorList>
            <person name="McCartney M.A."/>
            <person name="Auch B."/>
            <person name="Kono T."/>
            <person name="Mallez S."/>
            <person name="Becker A."/>
            <person name="Gohl D.M."/>
            <person name="Silverstein K.A.T."/>
            <person name="Koren S."/>
            <person name="Bechman K.B."/>
            <person name="Herman A."/>
            <person name="Abrahante J.E."/>
            <person name="Garbe J."/>
        </authorList>
    </citation>
    <scope>NUCLEOTIDE SEQUENCE</scope>
    <source>
        <strain evidence="4">Duluth1</strain>
        <tissue evidence="4">Whole animal</tissue>
    </source>
</reference>
<dbReference type="AlphaFoldDB" id="A0A9D4N4D2"/>
<organism evidence="4 5">
    <name type="scientific">Dreissena polymorpha</name>
    <name type="common">Zebra mussel</name>
    <name type="synonym">Mytilus polymorpha</name>
    <dbReference type="NCBI Taxonomy" id="45954"/>
    <lineage>
        <taxon>Eukaryota</taxon>
        <taxon>Metazoa</taxon>
        <taxon>Spiralia</taxon>
        <taxon>Lophotrochozoa</taxon>
        <taxon>Mollusca</taxon>
        <taxon>Bivalvia</taxon>
        <taxon>Autobranchia</taxon>
        <taxon>Heteroconchia</taxon>
        <taxon>Euheterodonta</taxon>
        <taxon>Imparidentia</taxon>
        <taxon>Neoheterodontei</taxon>
        <taxon>Myida</taxon>
        <taxon>Dreissenoidea</taxon>
        <taxon>Dreissenidae</taxon>
        <taxon>Dreissena</taxon>
    </lineage>
</organism>
<keyword evidence="5" id="KW-1185">Reference proteome</keyword>
<feature type="compositionally biased region" description="Basic residues" evidence="2">
    <location>
        <begin position="60"/>
        <end position="69"/>
    </location>
</feature>
<feature type="binding site" evidence="1">
    <location>
        <position position="335"/>
    </location>
    <ligand>
        <name>Zn(2+)</name>
        <dbReference type="ChEBI" id="CHEBI:29105"/>
        <note>catalytic</note>
    </ligand>
</feature>
<dbReference type="PANTHER" id="PTHR11905:SF159">
    <property type="entry name" value="ADAM METALLOPROTEASE"/>
    <property type="match status" value="1"/>
</dbReference>
<dbReference type="PROSITE" id="PS50215">
    <property type="entry name" value="ADAM_MEPRO"/>
    <property type="match status" value="1"/>
</dbReference>
<evidence type="ECO:0000256" key="1">
    <source>
        <dbReference type="PROSITE-ProRule" id="PRU00276"/>
    </source>
</evidence>
<dbReference type="SUPFAM" id="SSF55486">
    <property type="entry name" value="Metalloproteases ('zincins'), catalytic domain"/>
    <property type="match status" value="1"/>
</dbReference>
<dbReference type="InterPro" id="IPR001590">
    <property type="entry name" value="Peptidase_M12B"/>
</dbReference>
<feature type="domain" description="Peptidase M12B" evidence="3">
    <location>
        <begin position="168"/>
        <end position="380"/>
    </location>
</feature>
<comment type="caution">
    <text evidence="4">The sequence shown here is derived from an EMBL/GenBank/DDBJ whole genome shotgun (WGS) entry which is preliminary data.</text>
</comment>